<comment type="caution">
    <text evidence="1">The sequence shown here is derived from an EMBL/GenBank/DDBJ whole genome shotgun (WGS) entry which is preliminary data.</text>
</comment>
<keyword evidence="2" id="KW-1185">Reference proteome</keyword>
<organism evidence="1 2">
    <name type="scientific">Caryophanon tenue</name>
    <dbReference type="NCBI Taxonomy" id="33978"/>
    <lineage>
        <taxon>Bacteria</taxon>
        <taxon>Bacillati</taxon>
        <taxon>Bacillota</taxon>
        <taxon>Bacilli</taxon>
        <taxon>Bacillales</taxon>
        <taxon>Caryophanaceae</taxon>
        <taxon>Caryophanon</taxon>
    </lineage>
</organism>
<sequence length="88" mass="10388">MFDVGQWILYRNVPGFVLKADETDNRYLVRLPRVSKDAYWVPAKYIQENNDVHLHSDDIQELMAVAVQSGDFEWYKELTERNVPAKDE</sequence>
<dbReference type="RefSeq" id="WP_066548023.1">
    <property type="nucleotide sequence ID" value="NZ_MASJ01000039.1"/>
</dbReference>
<reference evidence="1 2" key="1">
    <citation type="submission" date="2016-07" db="EMBL/GenBank/DDBJ databases">
        <title>Caryophanon tenue genome sequencing.</title>
        <authorList>
            <person name="Verma A."/>
            <person name="Pal Y."/>
            <person name="Krishnamurthi S."/>
        </authorList>
    </citation>
    <scope>NUCLEOTIDE SEQUENCE [LARGE SCALE GENOMIC DNA]</scope>
    <source>
        <strain evidence="1 2">DSM 14152</strain>
    </source>
</reference>
<evidence type="ECO:0000313" key="2">
    <source>
        <dbReference type="Proteomes" id="UP000093199"/>
    </source>
</evidence>
<dbReference type="OrthoDB" id="2989403at2"/>
<dbReference type="STRING" id="33978.A6M13_06460"/>
<proteinExistence type="predicted"/>
<dbReference type="EMBL" id="MASJ01000039">
    <property type="protein sequence ID" value="OCS83041.1"/>
    <property type="molecule type" value="Genomic_DNA"/>
</dbReference>
<accession>A0A1C0Y7A7</accession>
<dbReference type="Proteomes" id="UP000093199">
    <property type="component" value="Unassembled WGS sequence"/>
</dbReference>
<name>A0A1C0Y7A7_9BACL</name>
<dbReference type="AlphaFoldDB" id="A0A1C0Y7A7"/>
<evidence type="ECO:0008006" key="3">
    <source>
        <dbReference type="Google" id="ProtNLM"/>
    </source>
</evidence>
<gene>
    <name evidence="1" type="ORF">A6M13_06460</name>
</gene>
<protein>
    <recommendedName>
        <fullName evidence="3">IDEAL domain-containing protein</fullName>
    </recommendedName>
</protein>
<evidence type="ECO:0000313" key="1">
    <source>
        <dbReference type="EMBL" id="OCS83041.1"/>
    </source>
</evidence>